<sequence>MTERLTGMYAALMTGLADDGAFDETRQRGLTDYVLRQGLAGLYVGGSSGESGLLGVDELAEQQGVVADCAKESGAKLIAHVGMPNLRDSVRLAKRASDLGYHALSALPPHSYPFSDAEIEGYYTDLAAATDLPLIVYEVPVRTGRPIALDSLERILDLPNVAGIKFTSTDLFKFSMLRRRRPDSSYFFGFDEIYMTGGVLGADGGIGTTYNILGKLYVALDAALRDGDLPRAQQLQDASQIFVEALLDTGVLPGMKAAFRVLGIDCGKTRAPMSLRMSEDKAEAHMRAVLERPEIKPWLV</sequence>
<dbReference type="EMBL" id="FWYD01000014">
    <property type="protein sequence ID" value="SMC96551.1"/>
    <property type="molecule type" value="Genomic_DNA"/>
</dbReference>
<dbReference type="PRINTS" id="PR00146">
    <property type="entry name" value="DHPICSNTHASE"/>
</dbReference>
<dbReference type="PANTHER" id="PTHR42849">
    <property type="entry name" value="N-ACETYLNEURAMINATE LYASE"/>
    <property type="match status" value="1"/>
</dbReference>
<gene>
    <name evidence="5" type="ORF">SAMN06295998_11415</name>
</gene>
<evidence type="ECO:0000313" key="5">
    <source>
        <dbReference type="EMBL" id="SMC96551.1"/>
    </source>
</evidence>
<dbReference type="InterPro" id="IPR002220">
    <property type="entry name" value="DapA-like"/>
</dbReference>
<dbReference type="PANTHER" id="PTHR42849:SF1">
    <property type="entry name" value="N-ACETYLNEURAMINATE LYASE"/>
    <property type="match status" value="1"/>
</dbReference>
<dbReference type="SUPFAM" id="SSF51569">
    <property type="entry name" value="Aldolase"/>
    <property type="match status" value="1"/>
</dbReference>
<dbReference type="InterPro" id="IPR013785">
    <property type="entry name" value="Aldolase_TIM"/>
</dbReference>
<dbReference type="STRING" id="1387277.SAMN06295998_11415"/>
<dbReference type="SMART" id="SM01130">
    <property type="entry name" value="DHDPS"/>
    <property type="match status" value="1"/>
</dbReference>
<dbReference type="Pfam" id="PF00701">
    <property type="entry name" value="DHDPS"/>
    <property type="match status" value="1"/>
</dbReference>
<dbReference type="Gene3D" id="3.20.20.70">
    <property type="entry name" value="Aldolase class I"/>
    <property type="match status" value="1"/>
</dbReference>
<evidence type="ECO:0000256" key="3">
    <source>
        <dbReference type="PIRSR" id="PIRSR001365-1"/>
    </source>
</evidence>
<organism evidence="5 6">
    <name type="scientific">Primorskyibacter flagellatus</name>
    <dbReference type="NCBI Taxonomy" id="1387277"/>
    <lineage>
        <taxon>Bacteria</taxon>
        <taxon>Pseudomonadati</taxon>
        <taxon>Pseudomonadota</taxon>
        <taxon>Alphaproteobacteria</taxon>
        <taxon>Rhodobacterales</taxon>
        <taxon>Roseobacteraceae</taxon>
        <taxon>Primorskyibacter</taxon>
    </lineage>
</organism>
<evidence type="ECO:0000256" key="2">
    <source>
        <dbReference type="PIRNR" id="PIRNR001365"/>
    </source>
</evidence>
<dbReference type="GO" id="GO:0005829">
    <property type="term" value="C:cytosol"/>
    <property type="evidence" value="ECO:0007669"/>
    <property type="project" value="TreeGrafter"/>
</dbReference>
<proteinExistence type="inferred from homology"/>
<dbReference type="GO" id="GO:0019262">
    <property type="term" value="P:N-acetylneuraminate catabolic process"/>
    <property type="evidence" value="ECO:0007669"/>
    <property type="project" value="TreeGrafter"/>
</dbReference>
<name>A0A1W2DGB4_9RHOB</name>
<keyword evidence="6" id="KW-1185">Reference proteome</keyword>
<evidence type="ECO:0000256" key="1">
    <source>
        <dbReference type="ARBA" id="ARBA00023239"/>
    </source>
</evidence>
<evidence type="ECO:0000313" key="6">
    <source>
        <dbReference type="Proteomes" id="UP000192330"/>
    </source>
</evidence>
<keyword evidence="1 2" id="KW-0456">Lyase</keyword>
<feature type="active site" description="Schiff-base intermediate with substrate" evidence="3">
    <location>
        <position position="165"/>
    </location>
</feature>
<accession>A0A1W2DGB4</accession>
<dbReference type="RefSeq" id="WP_084353758.1">
    <property type="nucleotide sequence ID" value="NZ_FWYD01000014.1"/>
</dbReference>
<feature type="binding site" evidence="4">
    <location>
        <position position="206"/>
    </location>
    <ligand>
        <name>pyruvate</name>
        <dbReference type="ChEBI" id="CHEBI:15361"/>
    </ligand>
</feature>
<protein>
    <submittedName>
        <fullName evidence="5">N-acetylneuraminate lyase</fullName>
    </submittedName>
</protein>
<dbReference type="AlphaFoldDB" id="A0A1W2DGB4"/>
<dbReference type="Proteomes" id="UP000192330">
    <property type="component" value="Unassembled WGS sequence"/>
</dbReference>
<dbReference type="PIRSF" id="PIRSF001365">
    <property type="entry name" value="DHDPS"/>
    <property type="match status" value="1"/>
</dbReference>
<feature type="active site" description="Proton donor/acceptor" evidence="3">
    <location>
        <position position="137"/>
    </location>
</feature>
<evidence type="ECO:0000256" key="4">
    <source>
        <dbReference type="PIRSR" id="PIRSR001365-2"/>
    </source>
</evidence>
<dbReference type="OrthoDB" id="9778880at2"/>
<reference evidence="5 6" key="1">
    <citation type="submission" date="2017-04" db="EMBL/GenBank/DDBJ databases">
        <authorList>
            <person name="Afonso C.L."/>
            <person name="Miller P.J."/>
            <person name="Scott M.A."/>
            <person name="Spackman E."/>
            <person name="Goraichik I."/>
            <person name="Dimitrov K.M."/>
            <person name="Suarez D.L."/>
            <person name="Swayne D.E."/>
        </authorList>
    </citation>
    <scope>NUCLEOTIDE SEQUENCE [LARGE SCALE GENOMIC DNA]</scope>
    <source>
        <strain evidence="5 6">CGMCC 1.12644</strain>
    </source>
</reference>
<dbReference type="GO" id="GO:0008747">
    <property type="term" value="F:N-acetylneuraminate lyase activity"/>
    <property type="evidence" value="ECO:0007669"/>
    <property type="project" value="TreeGrafter"/>
</dbReference>
<comment type="similarity">
    <text evidence="2">Belongs to the DapA family.</text>
</comment>